<dbReference type="SUPFAM" id="SSF48498">
    <property type="entry name" value="Tetracyclin repressor-like, C-terminal domain"/>
    <property type="match status" value="1"/>
</dbReference>
<feature type="region of interest" description="Disordered" evidence="5">
    <location>
        <begin position="229"/>
        <end position="271"/>
    </location>
</feature>
<sequence>MVKTQTGLYIQFERTVKLFMTTRKSETGEARWDGRKVGRDSRRDAILSSVGSVLSNGRLSSLTMQDIAAELGITKGNLYYYFTDKQDIIYQCHMRAMEASMLALARAQQSAERPGPRLRQLLSEHVSGILKDGLGSVLLTDLESLHPDQRKSYVALRDTFERGVRAIIEEGVAAGDFHCSDTRLAGFVLLGAINWIPKWFRPEGALSADSIAQGVSELLMGTLCCPPGARPAAQPAPGADAAAPQKSVPKRAARKVAARKTPARRTTAAKT</sequence>
<dbReference type="PANTHER" id="PTHR30055">
    <property type="entry name" value="HTH-TYPE TRANSCRIPTIONAL REGULATOR RUTR"/>
    <property type="match status" value="1"/>
</dbReference>
<keyword evidence="2 4" id="KW-0238">DNA-binding</keyword>
<dbReference type="Pfam" id="PF17932">
    <property type="entry name" value="TetR_C_24"/>
    <property type="match status" value="1"/>
</dbReference>
<name>A0A3P4B6R1_9BURK</name>
<keyword evidence="8" id="KW-1185">Reference proteome</keyword>
<evidence type="ECO:0000256" key="5">
    <source>
        <dbReference type="SAM" id="MobiDB-lite"/>
    </source>
</evidence>
<feature type="compositionally biased region" description="Low complexity" evidence="5">
    <location>
        <begin position="229"/>
        <end position="245"/>
    </location>
</feature>
<feature type="domain" description="HTH tetR-type" evidence="6">
    <location>
        <begin position="40"/>
        <end position="100"/>
    </location>
</feature>
<dbReference type="AlphaFoldDB" id="A0A3P4B6R1"/>
<dbReference type="SUPFAM" id="SSF46689">
    <property type="entry name" value="Homeodomain-like"/>
    <property type="match status" value="1"/>
</dbReference>
<dbReference type="InterPro" id="IPR009057">
    <property type="entry name" value="Homeodomain-like_sf"/>
</dbReference>
<evidence type="ECO:0000313" key="8">
    <source>
        <dbReference type="Proteomes" id="UP000277294"/>
    </source>
</evidence>
<dbReference type="InterPro" id="IPR036271">
    <property type="entry name" value="Tet_transcr_reg_TetR-rel_C_sf"/>
</dbReference>
<evidence type="ECO:0000256" key="1">
    <source>
        <dbReference type="ARBA" id="ARBA00023015"/>
    </source>
</evidence>
<dbReference type="InterPro" id="IPR050109">
    <property type="entry name" value="HTH-type_TetR-like_transc_reg"/>
</dbReference>
<dbReference type="Gene3D" id="1.10.357.10">
    <property type="entry name" value="Tetracycline Repressor, domain 2"/>
    <property type="match status" value="1"/>
</dbReference>
<dbReference type="GO" id="GO:0000976">
    <property type="term" value="F:transcription cis-regulatory region binding"/>
    <property type="evidence" value="ECO:0007669"/>
    <property type="project" value="TreeGrafter"/>
</dbReference>
<dbReference type="Pfam" id="PF00440">
    <property type="entry name" value="TetR_N"/>
    <property type="match status" value="1"/>
</dbReference>
<proteinExistence type="predicted"/>
<keyword evidence="3" id="KW-0804">Transcription</keyword>
<protein>
    <submittedName>
        <fullName evidence="7">HTH-type transcriptional repressor KstR2</fullName>
    </submittedName>
</protein>
<evidence type="ECO:0000256" key="4">
    <source>
        <dbReference type="PROSITE-ProRule" id="PRU00335"/>
    </source>
</evidence>
<dbReference type="PANTHER" id="PTHR30055:SF240">
    <property type="entry name" value="HTH-TYPE TRANSCRIPTIONAL REGULATOR ACRR"/>
    <property type="match status" value="1"/>
</dbReference>
<evidence type="ECO:0000256" key="3">
    <source>
        <dbReference type="ARBA" id="ARBA00023163"/>
    </source>
</evidence>
<dbReference type="Proteomes" id="UP000277294">
    <property type="component" value="Unassembled WGS sequence"/>
</dbReference>
<feature type="DNA-binding region" description="H-T-H motif" evidence="4">
    <location>
        <begin position="63"/>
        <end position="82"/>
    </location>
</feature>
<evidence type="ECO:0000259" key="6">
    <source>
        <dbReference type="PROSITE" id="PS50977"/>
    </source>
</evidence>
<gene>
    <name evidence="7" type="primary">kstR2</name>
    <name evidence="7" type="ORF">PIGHUM_02944</name>
</gene>
<organism evidence="7 8">
    <name type="scientific">Pigmentiphaga humi</name>
    <dbReference type="NCBI Taxonomy" id="2478468"/>
    <lineage>
        <taxon>Bacteria</taxon>
        <taxon>Pseudomonadati</taxon>
        <taxon>Pseudomonadota</taxon>
        <taxon>Betaproteobacteria</taxon>
        <taxon>Burkholderiales</taxon>
        <taxon>Alcaligenaceae</taxon>
        <taxon>Pigmentiphaga</taxon>
    </lineage>
</organism>
<evidence type="ECO:0000256" key="2">
    <source>
        <dbReference type="ARBA" id="ARBA00023125"/>
    </source>
</evidence>
<feature type="compositionally biased region" description="Basic residues" evidence="5">
    <location>
        <begin position="248"/>
        <end position="263"/>
    </location>
</feature>
<evidence type="ECO:0000313" key="7">
    <source>
        <dbReference type="EMBL" id="VCU70865.1"/>
    </source>
</evidence>
<dbReference type="EMBL" id="UWPJ01000023">
    <property type="protein sequence ID" value="VCU70865.1"/>
    <property type="molecule type" value="Genomic_DNA"/>
</dbReference>
<accession>A0A3P4B6R1</accession>
<dbReference type="Gene3D" id="1.10.10.60">
    <property type="entry name" value="Homeodomain-like"/>
    <property type="match status" value="1"/>
</dbReference>
<dbReference type="GO" id="GO:0003700">
    <property type="term" value="F:DNA-binding transcription factor activity"/>
    <property type="evidence" value="ECO:0007669"/>
    <property type="project" value="TreeGrafter"/>
</dbReference>
<dbReference type="InterPro" id="IPR001647">
    <property type="entry name" value="HTH_TetR"/>
</dbReference>
<keyword evidence="1" id="KW-0805">Transcription regulation</keyword>
<dbReference type="PROSITE" id="PS50977">
    <property type="entry name" value="HTH_TETR_2"/>
    <property type="match status" value="1"/>
</dbReference>
<reference evidence="7 8" key="1">
    <citation type="submission" date="2018-10" db="EMBL/GenBank/DDBJ databases">
        <authorList>
            <person name="Criscuolo A."/>
        </authorList>
    </citation>
    <scope>NUCLEOTIDE SEQUENCE [LARGE SCALE GENOMIC DNA]</scope>
    <source>
        <strain evidence="7">DnA1</strain>
    </source>
</reference>
<dbReference type="InterPro" id="IPR041490">
    <property type="entry name" value="KstR2_TetR_C"/>
</dbReference>